<name>A0A1I7WQD4_HETBA</name>
<dbReference type="AlphaFoldDB" id="A0A1I7WQD4"/>
<protein>
    <submittedName>
        <fullName evidence="2">Transposase</fullName>
    </submittedName>
</protein>
<sequence length="42" mass="4529">MIAHVYLRFDSKKGLSLIRGHVVMSSNGATAKGGHSAKYLAR</sequence>
<accession>A0A1I7WQD4</accession>
<keyword evidence="1" id="KW-1185">Reference proteome</keyword>
<proteinExistence type="predicted"/>
<evidence type="ECO:0000313" key="2">
    <source>
        <dbReference type="WBParaSite" id="Hba_07383"/>
    </source>
</evidence>
<dbReference type="WBParaSite" id="Hba_07383">
    <property type="protein sequence ID" value="Hba_07383"/>
    <property type="gene ID" value="Hba_07383"/>
</dbReference>
<evidence type="ECO:0000313" key="1">
    <source>
        <dbReference type="Proteomes" id="UP000095283"/>
    </source>
</evidence>
<dbReference type="Proteomes" id="UP000095283">
    <property type="component" value="Unplaced"/>
</dbReference>
<reference evidence="2" key="1">
    <citation type="submission" date="2016-11" db="UniProtKB">
        <authorList>
            <consortium name="WormBaseParasite"/>
        </authorList>
    </citation>
    <scope>IDENTIFICATION</scope>
</reference>
<organism evidence="1 2">
    <name type="scientific">Heterorhabditis bacteriophora</name>
    <name type="common">Entomopathogenic nematode worm</name>
    <dbReference type="NCBI Taxonomy" id="37862"/>
    <lineage>
        <taxon>Eukaryota</taxon>
        <taxon>Metazoa</taxon>
        <taxon>Ecdysozoa</taxon>
        <taxon>Nematoda</taxon>
        <taxon>Chromadorea</taxon>
        <taxon>Rhabditida</taxon>
        <taxon>Rhabditina</taxon>
        <taxon>Rhabditomorpha</taxon>
        <taxon>Strongyloidea</taxon>
        <taxon>Heterorhabditidae</taxon>
        <taxon>Heterorhabditis</taxon>
    </lineage>
</organism>